<evidence type="ECO:0000313" key="4">
    <source>
        <dbReference type="EMBL" id="TWU57195.1"/>
    </source>
</evidence>
<dbReference type="InterPro" id="IPR003488">
    <property type="entry name" value="DprA"/>
</dbReference>
<dbReference type="GO" id="GO:0009294">
    <property type="term" value="P:DNA-mediated transformation"/>
    <property type="evidence" value="ECO:0007669"/>
    <property type="project" value="InterPro"/>
</dbReference>
<dbReference type="InterPro" id="IPR041614">
    <property type="entry name" value="DprA_WH"/>
</dbReference>
<evidence type="ECO:0000259" key="3">
    <source>
        <dbReference type="Pfam" id="PF17782"/>
    </source>
</evidence>
<reference evidence="4 5" key="1">
    <citation type="submission" date="2019-02" db="EMBL/GenBank/DDBJ databases">
        <title>Deep-cultivation of Planctomycetes and their phenomic and genomic characterization uncovers novel biology.</title>
        <authorList>
            <person name="Wiegand S."/>
            <person name="Jogler M."/>
            <person name="Boedeker C."/>
            <person name="Pinto D."/>
            <person name="Vollmers J."/>
            <person name="Rivas-Marin E."/>
            <person name="Kohn T."/>
            <person name="Peeters S.H."/>
            <person name="Heuer A."/>
            <person name="Rast P."/>
            <person name="Oberbeckmann S."/>
            <person name="Bunk B."/>
            <person name="Jeske O."/>
            <person name="Meyerdierks A."/>
            <person name="Storesund J.E."/>
            <person name="Kallscheuer N."/>
            <person name="Luecker S."/>
            <person name="Lage O.M."/>
            <person name="Pohl T."/>
            <person name="Merkel B.J."/>
            <person name="Hornburger P."/>
            <person name="Mueller R.-W."/>
            <person name="Bruemmer F."/>
            <person name="Labrenz M."/>
            <person name="Spormann A.M."/>
            <person name="Op Den Camp H."/>
            <person name="Overmann J."/>
            <person name="Amann R."/>
            <person name="Jetten M.S.M."/>
            <person name="Mascher T."/>
            <person name="Medema M.H."/>
            <person name="Devos D.P."/>
            <person name="Kaster A.-K."/>
            <person name="Ovreas L."/>
            <person name="Rohde M."/>
            <person name="Galperin M.Y."/>
            <person name="Jogler C."/>
        </authorList>
    </citation>
    <scope>NUCLEOTIDE SEQUENCE [LARGE SCALE GENOMIC DNA]</scope>
    <source>
        <strain evidence="4 5">Poly59</strain>
    </source>
</reference>
<evidence type="ECO:0000313" key="5">
    <source>
        <dbReference type="Proteomes" id="UP000317977"/>
    </source>
</evidence>
<sequence>MEHSTATDKSHAAFDKSAISQLTADSLRLAMLPGIGPRTMSLLLEAFGDPAAVLAASDDQLASIHGVGQKLIQSIRSANQLVDVESIARWCHRNHVDIICQDSESQTSVVGTTTAYPRSLADLPDAPPILFVQGDLVADDELAVAIVGTRHATTYGLKQAEHLAYSLARAGVTVISGLARGIDAAAHEGALAGGGRTIAVLGSGHDHIYPREHEGLAKAVAADGAVISECPPYAKPRAGMFPQRNRIIAGLSLATLVIEAPDRSGALITARIAMEQNREVLAVPGPITSRVSRGCNQLIRDGAKLIQNVDDILEELGPMRAPVQTSDGHEVRNAAELQLNELERAVLNAIETESTPIDQVIQRSQLPTHSVIAVISVLEMRRLIRRLSGQYVSRI</sequence>
<dbReference type="EMBL" id="SJPX01000001">
    <property type="protein sequence ID" value="TWU57195.1"/>
    <property type="molecule type" value="Genomic_DNA"/>
</dbReference>
<feature type="domain" description="Smf/DprA SLOG" evidence="2">
    <location>
        <begin position="113"/>
        <end position="316"/>
    </location>
</feature>
<name>A0A5C6F7J1_9BACT</name>
<evidence type="ECO:0000259" key="2">
    <source>
        <dbReference type="Pfam" id="PF02481"/>
    </source>
</evidence>
<comment type="caution">
    <text evidence="4">The sequence shown here is derived from an EMBL/GenBank/DDBJ whole genome shotgun (WGS) entry which is preliminary data.</text>
</comment>
<dbReference type="SUPFAM" id="SSF102405">
    <property type="entry name" value="MCP/YpsA-like"/>
    <property type="match status" value="1"/>
</dbReference>
<dbReference type="InterPro" id="IPR010994">
    <property type="entry name" value="RuvA_2-like"/>
</dbReference>
<dbReference type="Pfam" id="PF17782">
    <property type="entry name" value="WHD_DprA"/>
    <property type="match status" value="1"/>
</dbReference>
<dbReference type="Pfam" id="PF02481">
    <property type="entry name" value="DNA_processg_A"/>
    <property type="match status" value="1"/>
</dbReference>
<dbReference type="Gene3D" id="1.10.10.10">
    <property type="entry name" value="Winged helix-like DNA-binding domain superfamily/Winged helix DNA-binding domain"/>
    <property type="match status" value="1"/>
</dbReference>
<dbReference type="AlphaFoldDB" id="A0A5C6F7J1"/>
<gene>
    <name evidence="4" type="ORF">Poly59_01010</name>
</gene>
<keyword evidence="5" id="KW-1185">Reference proteome</keyword>
<protein>
    <submittedName>
        <fullName evidence="4">Uncharacterized protein</fullName>
    </submittedName>
</protein>
<feature type="domain" description="DprA winged helix" evidence="3">
    <location>
        <begin position="334"/>
        <end position="390"/>
    </location>
</feature>
<dbReference type="Pfam" id="PF14520">
    <property type="entry name" value="HHH_5"/>
    <property type="match status" value="1"/>
</dbReference>
<dbReference type="PANTHER" id="PTHR43022">
    <property type="entry name" value="PROTEIN SMF"/>
    <property type="match status" value="1"/>
</dbReference>
<dbReference type="SUPFAM" id="SSF47781">
    <property type="entry name" value="RuvA domain 2-like"/>
    <property type="match status" value="1"/>
</dbReference>
<dbReference type="InterPro" id="IPR036388">
    <property type="entry name" value="WH-like_DNA-bd_sf"/>
</dbReference>
<dbReference type="NCBIfam" id="TIGR00732">
    <property type="entry name" value="dprA"/>
    <property type="match status" value="1"/>
</dbReference>
<accession>A0A5C6F7J1</accession>
<evidence type="ECO:0000256" key="1">
    <source>
        <dbReference type="ARBA" id="ARBA00006525"/>
    </source>
</evidence>
<comment type="similarity">
    <text evidence="1">Belongs to the DprA/Smf family.</text>
</comment>
<dbReference type="InterPro" id="IPR057666">
    <property type="entry name" value="DrpA_SLOG"/>
</dbReference>
<proteinExistence type="inferred from homology"/>
<dbReference type="Gene3D" id="3.40.50.450">
    <property type="match status" value="1"/>
</dbReference>
<dbReference type="PANTHER" id="PTHR43022:SF1">
    <property type="entry name" value="PROTEIN SMF"/>
    <property type="match status" value="1"/>
</dbReference>
<organism evidence="4 5">
    <name type="scientific">Rubripirellula reticaptiva</name>
    <dbReference type="NCBI Taxonomy" id="2528013"/>
    <lineage>
        <taxon>Bacteria</taxon>
        <taxon>Pseudomonadati</taxon>
        <taxon>Planctomycetota</taxon>
        <taxon>Planctomycetia</taxon>
        <taxon>Pirellulales</taxon>
        <taxon>Pirellulaceae</taxon>
        <taxon>Rubripirellula</taxon>
    </lineage>
</organism>
<dbReference type="Proteomes" id="UP000317977">
    <property type="component" value="Unassembled WGS sequence"/>
</dbReference>